<gene>
    <name evidence="1" type="ORF">MENTE1834_LOCUS41795</name>
</gene>
<comment type="caution">
    <text evidence="1">The sequence shown here is derived from an EMBL/GenBank/DDBJ whole genome shotgun (WGS) entry which is preliminary data.</text>
</comment>
<accession>A0ACB1AQ42</accession>
<proteinExistence type="predicted"/>
<dbReference type="Proteomes" id="UP001497535">
    <property type="component" value="Unassembled WGS sequence"/>
</dbReference>
<sequence>MYTVRRFFLLSFSAGQRTRFEARTQHSYFLFFVCTEVPNFVRLTCAHFFLLSSLCQKAFPLLTLFFVFFSVCGTRGKVEWRNSYPAVGCDW</sequence>
<dbReference type="EMBL" id="CAVMJV010000105">
    <property type="protein sequence ID" value="CAK5099248.1"/>
    <property type="molecule type" value="Genomic_DNA"/>
</dbReference>
<evidence type="ECO:0000313" key="1">
    <source>
        <dbReference type="EMBL" id="CAK5099248.1"/>
    </source>
</evidence>
<name>A0ACB1AQ42_MELEN</name>
<keyword evidence="2" id="KW-1185">Reference proteome</keyword>
<reference evidence="1" key="1">
    <citation type="submission" date="2023-11" db="EMBL/GenBank/DDBJ databases">
        <authorList>
            <person name="Poullet M."/>
        </authorList>
    </citation>
    <scope>NUCLEOTIDE SEQUENCE</scope>
    <source>
        <strain evidence="1">E1834</strain>
    </source>
</reference>
<organism evidence="1 2">
    <name type="scientific">Meloidogyne enterolobii</name>
    <name type="common">Root-knot nematode worm</name>
    <name type="synonym">Meloidogyne mayaguensis</name>
    <dbReference type="NCBI Taxonomy" id="390850"/>
    <lineage>
        <taxon>Eukaryota</taxon>
        <taxon>Metazoa</taxon>
        <taxon>Ecdysozoa</taxon>
        <taxon>Nematoda</taxon>
        <taxon>Chromadorea</taxon>
        <taxon>Rhabditida</taxon>
        <taxon>Tylenchina</taxon>
        <taxon>Tylenchomorpha</taxon>
        <taxon>Tylenchoidea</taxon>
        <taxon>Meloidogynidae</taxon>
        <taxon>Meloidogyninae</taxon>
        <taxon>Meloidogyne</taxon>
    </lineage>
</organism>
<protein>
    <submittedName>
        <fullName evidence="1">Uncharacterized protein</fullName>
    </submittedName>
</protein>
<evidence type="ECO:0000313" key="2">
    <source>
        <dbReference type="Proteomes" id="UP001497535"/>
    </source>
</evidence>